<proteinExistence type="predicted"/>
<organism evidence="1 2">
    <name type="scientific">Pedobacter alpinus</name>
    <dbReference type="NCBI Taxonomy" id="1590643"/>
    <lineage>
        <taxon>Bacteria</taxon>
        <taxon>Pseudomonadati</taxon>
        <taxon>Bacteroidota</taxon>
        <taxon>Sphingobacteriia</taxon>
        <taxon>Sphingobacteriales</taxon>
        <taxon>Sphingobacteriaceae</taxon>
        <taxon>Pedobacter</taxon>
    </lineage>
</organism>
<dbReference type="Proteomes" id="UP001597546">
    <property type="component" value="Unassembled WGS sequence"/>
</dbReference>
<accession>A0ABW5TWR2</accession>
<protein>
    <submittedName>
        <fullName evidence="1">Uncharacterized protein</fullName>
    </submittedName>
</protein>
<gene>
    <name evidence="1" type="ORF">ACFSSE_14665</name>
</gene>
<sequence>MLVYRFNAQEDYKENRRKVLQGILDVYLAKLVTVKPGSTLGFKHSSVIVLNLIGKK</sequence>
<dbReference type="RefSeq" id="WP_379047961.1">
    <property type="nucleotide sequence ID" value="NZ_JBHSKW010000069.1"/>
</dbReference>
<comment type="caution">
    <text evidence="1">The sequence shown here is derived from an EMBL/GenBank/DDBJ whole genome shotgun (WGS) entry which is preliminary data.</text>
</comment>
<reference evidence="2" key="1">
    <citation type="journal article" date="2019" name="Int. J. Syst. Evol. Microbiol.">
        <title>The Global Catalogue of Microorganisms (GCM) 10K type strain sequencing project: providing services to taxonomists for standard genome sequencing and annotation.</title>
        <authorList>
            <consortium name="The Broad Institute Genomics Platform"/>
            <consortium name="The Broad Institute Genome Sequencing Center for Infectious Disease"/>
            <person name="Wu L."/>
            <person name="Ma J."/>
        </authorList>
    </citation>
    <scope>NUCLEOTIDE SEQUENCE [LARGE SCALE GENOMIC DNA]</scope>
    <source>
        <strain evidence="2">KCTC 42456</strain>
    </source>
</reference>
<dbReference type="EMBL" id="JBHULV010000050">
    <property type="protein sequence ID" value="MFD2732950.1"/>
    <property type="molecule type" value="Genomic_DNA"/>
</dbReference>
<keyword evidence="2" id="KW-1185">Reference proteome</keyword>
<evidence type="ECO:0000313" key="1">
    <source>
        <dbReference type="EMBL" id="MFD2732950.1"/>
    </source>
</evidence>
<evidence type="ECO:0000313" key="2">
    <source>
        <dbReference type="Proteomes" id="UP001597546"/>
    </source>
</evidence>
<name>A0ABW5TWR2_9SPHI</name>